<evidence type="ECO:0000313" key="2">
    <source>
        <dbReference type="RefSeq" id="XP_018027543.1"/>
    </source>
</evidence>
<dbReference type="KEGG" id="hazt:108682814"/>
<keyword evidence="1" id="KW-1185">Reference proteome</keyword>
<organism evidence="1 2">
    <name type="scientific">Hyalella azteca</name>
    <name type="common">Amphipod</name>
    <dbReference type="NCBI Taxonomy" id="294128"/>
    <lineage>
        <taxon>Eukaryota</taxon>
        <taxon>Metazoa</taxon>
        <taxon>Ecdysozoa</taxon>
        <taxon>Arthropoda</taxon>
        <taxon>Crustacea</taxon>
        <taxon>Multicrustacea</taxon>
        <taxon>Malacostraca</taxon>
        <taxon>Eumalacostraca</taxon>
        <taxon>Peracarida</taxon>
        <taxon>Amphipoda</taxon>
        <taxon>Senticaudata</taxon>
        <taxon>Talitrida</taxon>
        <taxon>Talitroidea</taxon>
        <taxon>Hyalellidae</taxon>
        <taxon>Hyalella</taxon>
    </lineage>
</organism>
<dbReference type="RefSeq" id="XP_018027543.1">
    <property type="nucleotide sequence ID" value="XM_018172054.1"/>
</dbReference>
<evidence type="ECO:0000313" key="1">
    <source>
        <dbReference type="Proteomes" id="UP000694843"/>
    </source>
</evidence>
<name>A0A8B7PMX7_HYAAZ</name>
<dbReference type="AlphaFoldDB" id="A0A8B7PMX7"/>
<protein>
    <submittedName>
        <fullName evidence="2">Proline-rich protein 21</fullName>
    </submittedName>
</protein>
<proteinExistence type="predicted"/>
<gene>
    <name evidence="2" type="primary">LOC108682814</name>
</gene>
<reference evidence="2" key="1">
    <citation type="submission" date="2025-08" db="UniProtKB">
        <authorList>
            <consortium name="RefSeq"/>
        </authorList>
    </citation>
    <scope>IDENTIFICATION</scope>
    <source>
        <tissue evidence="2">Whole organism</tissue>
    </source>
</reference>
<accession>A0A8B7PMX7</accession>
<sequence>MASITSLIIHPSPRASASLPLSHNPRSLPHSAPLLHCLHHIIHHPSLTQDLCSMASITSHIIHPSPRTSASLPPSHLPSSIPHPEPLLHCLHHISHHPPRTQDLCSIASITSPIIHPSLRTSAPLPPSHLPSSIPHSGPLLHCFHLITHHPSLIQDLCSIASITSPIIHPSSMAGTPLNLLT</sequence>
<dbReference type="Proteomes" id="UP000694843">
    <property type="component" value="Unplaced"/>
</dbReference>
<dbReference type="GeneID" id="108682814"/>
<dbReference type="OMA" id="SICHSAP"/>